<dbReference type="SUPFAM" id="SSF50814">
    <property type="entry name" value="Lipocalins"/>
    <property type="match status" value="1"/>
</dbReference>
<dbReference type="GO" id="GO:0030682">
    <property type="term" value="P:symbiont-mediated perturbation of host defenses"/>
    <property type="evidence" value="ECO:0007669"/>
    <property type="project" value="InterPro"/>
</dbReference>
<dbReference type="GO" id="GO:0043176">
    <property type="term" value="F:amine binding"/>
    <property type="evidence" value="ECO:0007669"/>
    <property type="project" value="InterPro"/>
</dbReference>
<dbReference type="Gene3D" id="2.40.128.20">
    <property type="match status" value="1"/>
</dbReference>
<evidence type="ECO:0000313" key="2">
    <source>
        <dbReference type="EMBL" id="NOV53527.1"/>
    </source>
</evidence>
<organism evidence="2">
    <name type="scientific">Amblyomma tuberculatum</name>
    <dbReference type="NCBI Taxonomy" id="48802"/>
    <lineage>
        <taxon>Eukaryota</taxon>
        <taxon>Metazoa</taxon>
        <taxon>Ecdysozoa</taxon>
        <taxon>Arthropoda</taxon>
        <taxon>Chelicerata</taxon>
        <taxon>Arachnida</taxon>
        <taxon>Acari</taxon>
        <taxon>Parasitiformes</taxon>
        <taxon>Ixodida</taxon>
        <taxon>Ixodoidea</taxon>
        <taxon>Ixodidae</taxon>
        <taxon>Amblyomminae</taxon>
        <taxon>Amblyomma</taxon>
    </lineage>
</organism>
<dbReference type="AlphaFoldDB" id="A0A6M2E9S6"/>
<evidence type="ECO:0008006" key="3">
    <source>
        <dbReference type="Google" id="ProtNLM"/>
    </source>
</evidence>
<evidence type="ECO:0000256" key="1">
    <source>
        <dbReference type="SAM" id="SignalP"/>
    </source>
</evidence>
<dbReference type="InterPro" id="IPR012674">
    <property type="entry name" value="Calycin"/>
</dbReference>
<proteinExistence type="predicted"/>
<dbReference type="InterPro" id="IPR002970">
    <property type="entry name" value="Tick_his-bd"/>
</dbReference>
<accession>A0A6M2E9S6</accession>
<feature type="chain" id="PRO_5027071958" description="Lipocalin" evidence="1">
    <location>
        <begin position="19"/>
        <end position="218"/>
    </location>
</feature>
<protein>
    <recommendedName>
        <fullName evidence="3">Lipocalin</fullName>
    </recommendedName>
</protein>
<keyword evidence="1" id="KW-0732">Signal</keyword>
<dbReference type="EMBL" id="GIDH01001584">
    <property type="protein sequence ID" value="NOV53527.1"/>
    <property type="molecule type" value="Transcribed_RNA"/>
</dbReference>
<sequence>MQAVFLIISAVVVAFSDAVEKTNESEKEHPFWADEGRLGKYQDAWKSLNQENSTVYYLAKATYENDTGSWGTQFSCLSVKETQKDEGKKTVVSVFTFWNTTRTQGEKFTVNETVKATKLYGYQNTSNAIAYIAEGGENMTDPLIFTDGKTCDIYYAPYANDGKGGYELWVNAENITNIPSCCMFVLDFFRSPNSTVYDIYTKKCSNDATSDASSSKTA</sequence>
<reference evidence="2" key="1">
    <citation type="submission" date="2019-12" db="EMBL/GenBank/DDBJ databases">
        <title>The sialotranscriptome of the gopher-tortoise tick, Amblyomma tuberculatum.</title>
        <authorList>
            <person name="Karim S."/>
            <person name="Andersen J."/>
            <person name="Kumar D."/>
            <person name="Adamson S."/>
            <person name="Ennen J."/>
            <person name="Qualis C.P."/>
            <person name="Ribeiro J.M.C."/>
        </authorList>
    </citation>
    <scope>NUCLEOTIDE SEQUENCE</scope>
    <source>
        <strain evidence="2">Removed</strain>
        <tissue evidence="2">Salivary glands</tissue>
    </source>
</reference>
<feature type="signal peptide" evidence="1">
    <location>
        <begin position="1"/>
        <end position="18"/>
    </location>
</feature>
<dbReference type="PRINTS" id="PR01220">
    <property type="entry name" value="HISBINDING"/>
</dbReference>
<dbReference type="Pfam" id="PF02098">
    <property type="entry name" value="His_binding"/>
    <property type="match status" value="1"/>
</dbReference>
<name>A0A6M2E9S6_9ACAR</name>